<evidence type="ECO:0000256" key="1">
    <source>
        <dbReference type="ARBA" id="ARBA00007626"/>
    </source>
</evidence>
<dbReference type="PROSITE" id="PS51375">
    <property type="entry name" value="PPR"/>
    <property type="match status" value="4"/>
</dbReference>
<comment type="caution">
    <text evidence="4">The sequence shown here is derived from an EMBL/GenBank/DDBJ whole genome shotgun (WGS) entry which is preliminary data.</text>
</comment>
<dbReference type="PANTHER" id="PTHR45717:SF5">
    <property type="entry name" value="PENTACOTRIPEPTIDE-REPEAT REGION OF PRORP DOMAIN-CONTAINING PROTEIN"/>
    <property type="match status" value="1"/>
</dbReference>
<dbReference type="Proteomes" id="UP000631114">
    <property type="component" value="Unassembled WGS sequence"/>
</dbReference>
<proteinExistence type="inferred from homology"/>
<dbReference type="NCBIfam" id="TIGR00756">
    <property type="entry name" value="PPR"/>
    <property type="match status" value="2"/>
</dbReference>
<dbReference type="PANTHER" id="PTHR45717">
    <property type="entry name" value="OS12G0527900 PROTEIN"/>
    <property type="match status" value="1"/>
</dbReference>
<reference evidence="4 5" key="1">
    <citation type="submission" date="2020-10" db="EMBL/GenBank/DDBJ databases">
        <title>The Coptis chinensis genome and diversification of protoberbering-type alkaloids.</title>
        <authorList>
            <person name="Wang B."/>
            <person name="Shu S."/>
            <person name="Song C."/>
            <person name="Liu Y."/>
        </authorList>
    </citation>
    <scope>NUCLEOTIDE SEQUENCE [LARGE SCALE GENOMIC DNA]</scope>
    <source>
        <strain evidence="4">HL-2020</strain>
        <tissue evidence="4">Leaf</tissue>
    </source>
</reference>
<feature type="repeat" description="PPR" evidence="3">
    <location>
        <begin position="48"/>
        <end position="82"/>
    </location>
</feature>
<name>A0A835H2S8_9MAGN</name>
<accession>A0A835H2S8</accession>
<keyword evidence="2" id="KW-0677">Repeat</keyword>
<dbReference type="InterPro" id="IPR011990">
    <property type="entry name" value="TPR-like_helical_dom_sf"/>
</dbReference>
<dbReference type="Pfam" id="PF12854">
    <property type="entry name" value="PPR_1"/>
    <property type="match status" value="1"/>
</dbReference>
<organism evidence="4 5">
    <name type="scientific">Coptis chinensis</name>
    <dbReference type="NCBI Taxonomy" id="261450"/>
    <lineage>
        <taxon>Eukaryota</taxon>
        <taxon>Viridiplantae</taxon>
        <taxon>Streptophyta</taxon>
        <taxon>Embryophyta</taxon>
        <taxon>Tracheophyta</taxon>
        <taxon>Spermatophyta</taxon>
        <taxon>Magnoliopsida</taxon>
        <taxon>Ranunculales</taxon>
        <taxon>Ranunculaceae</taxon>
        <taxon>Coptidoideae</taxon>
        <taxon>Coptis</taxon>
    </lineage>
</organism>
<evidence type="ECO:0000313" key="4">
    <source>
        <dbReference type="EMBL" id="KAF9591531.1"/>
    </source>
</evidence>
<dbReference type="EMBL" id="JADFTS010000008">
    <property type="protein sequence ID" value="KAF9591531.1"/>
    <property type="molecule type" value="Genomic_DNA"/>
</dbReference>
<dbReference type="InterPro" id="IPR002885">
    <property type="entry name" value="PPR_rpt"/>
</dbReference>
<gene>
    <name evidence="4" type="ORF">IFM89_004585</name>
</gene>
<evidence type="ECO:0000256" key="3">
    <source>
        <dbReference type="PROSITE-ProRule" id="PRU00708"/>
    </source>
</evidence>
<dbReference type="Gene3D" id="1.25.40.10">
    <property type="entry name" value="Tetratricopeptide repeat domain"/>
    <property type="match status" value="2"/>
</dbReference>
<dbReference type="Pfam" id="PF13812">
    <property type="entry name" value="PPR_3"/>
    <property type="match status" value="1"/>
</dbReference>
<feature type="repeat" description="PPR" evidence="3">
    <location>
        <begin position="258"/>
        <end position="292"/>
    </location>
</feature>
<evidence type="ECO:0000313" key="5">
    <source>
        <dbReference type="Proteomes" id="UP000631114"/>
    </source>
</evidence>
<feature type="repeat" description="PPR" evidence="3">
    <location>
        <begin position="83"/>
        <end position="117"/>
    </location>
</feature>
<dbReference type="OrthoDB" id="1717827at2759"/>
<dbReference type="Pfam" id="PF01535">
    <property type="entry name" value="PPR"/>
    <property type="match status" value="1"/>
</dbReference>
<comment type="similarity">
    <text evidence="1">Belongs to the PPR family. P subfamily.</text>
</comment>
<sequence>MQVMDWWRERGNDLSPGDHAIHLDLLSKIEGVDTAEKHFECLPEHARNKLTYGALLHCYCKENMLEKAMTLLEKMRELNYASTPLVYNNLMSMLVSMGKPGSVPPLVTEMKNKGILPDIHTYTCLLDSYALLKDTKNAERVLLEMKEAGVKCDWTTYTSLASIYVKEGLIDKANSALKEVENMDKFRDRKAYHILLTLYSAISNKLGVYRVWESLKLTFPETANINYQFMLQALSRLGDTDGLEKYFEEWESSYTLYDIRLTNILIDSYLERDMIEEAEKLREGAVKKGAEPNVGTLMKFMRFYLHKHQMKLAGKYFEEATLKVKVNHWKASQETVSLFLNYFEEEKDADGAEYFCKLLKNINSLPADVYSSLSRTYVAAGMMESQIHERLKANGIEIGA</sequence>
<dbReference type="GO" id="GO:0005739">
    <property type="term" value="C:mitochondrion"/>
    <property type="evidence" value="ECO:0007669"/>
    <property type="project" value="TreeGrafter"/>
</dbReference>
<evidence type="ECO:0000256" key="2">
    <source>
        <dbReference type="ARBA" id="ARBA00022737"/>
    </source>
</evidence>
<feature type="repeat" description="PPR" evidence="3">
    <location>
        <begin position="118"/>
        <end position="152"/>
    </location>
</feature>
<dbReference type="AlphaFoldDB" id="A0A835H2S8"/>
<evidence type="ECO:0008006" key="6">
    <source>
        <dbReference type="Google" id="ProtNLM"/>
    </source>
</evidence>
<dbReference type="GO" id="GO:0003729">
    <property type="term" value="F:mRNA binding"/>
    <property type="evidence" value="ECO:0007669"/>
    <property type="project" value="UniProtKB-ARBA"/>
</dbReference>
<keyword evidence="5" id="KW-1185">Reference proteome</keyword>
<protein>
    <recommendedName>
        <fullName evidence="6">Pentatricopeptide repeat-containing protein</fullName>
    </recommendedName>
</protein>